<protein>
    <submittedName>
        <fullName evidence="1">Uncharacterized protein</fullName>
    </submittedName>
</protein>
<organism evidence="1 2">
    <name type="scientific">Laccaria amethystina LaAM-08-1</name>
    <dbReference type="NCBI Taxonomy" id="1095629"/>
    <lineage>
        <taxon>Eukaryota</taxon>
        <taxon>Fungi</taxon>
        <taxon>Dikarya</taxon>
        <taxon>Basidiomycota</taxon>
        <taxon>Agaricomycotina</taxon>
        <taxon>Agaricomycetes</taxon>
        <taxon>Agaricomycetidae</taxon>
        <taxon>Agaricales</taxon>
        <taxon>Agaricineae</taxon>
        <taxon>Hydnangiaceae</taxon>
        <taxon>Laccaria</taxon>
    </lineage>
</organism>
<evidence type="ECO:0000313" key="2">
    <source>
        <dbReference type="Proteomes" id="UP000054477"/>
    </source>
</evidence>
<dbReference type="Proteomes" id="UP000054477">
    <property type="component" value="Unassembled WGS sequence"/>
</dbReference>
<accession>A0A0C9XM63</accession>
<sequence length="94" mass="10315">MQVVDYGNSSCQRHQQLENPNGSEIVQQPFCPISYSSPAVQAQAQFVCDDLLSPFPIFSSPVEFFLCTMKFILHSSVFSSSSPPLSQKSALNAP</sequence>
<reference evidence="2" key="2">
    <citation type="submission" date="2015-01" db="EMBL/GenBank/DDBJ databases">
        <title>Evolutionary Origins and Diversification of the Mycorrhizal Mutualists.</title>
        <authorList>
            <consortium name="DOE Joint Genome Institute"/>
            <consortium name="Mycorrhizal Genomics Consortium"/>
            <person name="Kohler A."/>
            <person name="Kuo A."/>
            <person name="Nagy L.G."/>
            <person name="Floudas D."/>
            <person name="Copeland A."/>
            <person name="Barry K.W."/>
            <person name="Cichocki N."/>
            <person name="Veneault-Fourrey C."/>
            <person name="LaButti K."/>
            <person name="Lindquist E.A."/>
            <person name="Lipzen A."/>
            <person name="Lundell T."/>
            <person name="Morin E."/>
            <person name="Murat C."/>
            <person name="Riley R."/>
            <person name="Ohm R."/>
            <person name="Sun H."/>
            <person name="Tunlid A."/>
            <person name="Henrissat B."/>
            <person name="Grigoriev I.V."/>
            <person name="Hibbett D.S."/>
            <person name="Martin F."/>
        </authorList>
    </citation>
    <scope>NUCLEOTIDE SEQUENCE [LARGE SCALE GENOMIC DNA]</scope>
    <source>
        <strain evidence="2">LaAM-08-1</strain>
    </source>
</reference>
<name>A0A0C9XM63_9AGAR</name>
<dbReference type="EMBL" id="KN838665">
    <property type="protein sequence ID" value="KIJ98611.1"/>
    <property type="molecule type" value="Genomic_DNA"/>
</dbReference>
<dbReference type="AlphaFoldDB" id="A0A0C9XM63"/>
<dbReference type="HOGENOM" id="CLU_2386491_0_0_1"/>
<evidence type="ECO:0000313" key="1">
    <source>
        <dbReference type="EMBL" id="KIJ98611.1"/>
    </source>
</evidence>
<reference evidence="1 2" key="1">
    <citation type="submission" date="2014-04" db="EMBL/GenBank/DDBJ databases">
        <authorList>
            <consortium name="DOE Joint Genome Institute"/>
            <person name="Kuo A."/>
            <person name="Kohler A."/>
            <person name="Nagy L.G."/>
            <person name="Floudas D."/>
            <person name="Copeland A."/>
            <person name="Barry K.W."/>
            <person name="Cichocki N."/>
            <person name="Veneault-Fourrey C."/>
            <person name="LaButti K."/>
            <person name="Lindquist E.A."/>
            <person name="Lipzen A."/>
            <person name="Lundell T."/>
            <person name="Morin E."/>
            <person name="Murat C."/>
            <person name="Sun H."/>
            <person name="Tunlid A."/>
            <person name="Henrissat B."/>
            <person name="Grigoriev I.V."/>
            <person name="Hibbett D.S."/>
            <person name="Martin F."/>
            <person name="Nordberg H.P."/>
            <person name="Cantor M.N."/>
            <person name="Hua S.X."/>
        </authorList>
    </citation>
    <scope>NUCLEOTIDE SEQUENCE [LARGE SCALE GENOMIC DNA]</scope>
    <source>
        <strain evidence="1 2">LaAM-08-1</strain>
    </source>
</reference>
<keyword evidence="2" id="KW-1185">Reference proteome</keyword>
<proteinExistence type="predicted"/>
<gene>
    <name evidence="1" type="ORF">K443DRAFT_627679</name>
</gene>